<name>A0A0H4PIX2_9BACT</name>
<dbReference type="OrthoDB" id="836517at2"/>
<sequence length="280" mass="33037">MYDKPFTKQIEDLDPKEDFEKICFLLTYHCFPWDMEKALEFALFRTFAVPSVSRLLVATGEFIKHTRKRYDDTELLLYEILENGIDSERGSAAIDRINNMHGRYKIPNRDYLYVLSTFVFEPIRWMDQWGWRPFTTGEKEAILNNYLKLGGRMHITDIPQTLADFEAFNLAYEREHFEFHASNAAVGNKTLDLLLGFYMPKWLFPVGKPVALCLMDAPLRKAMGYQKPPNWLIKTIKQSMILRGRLLRWLPERKKAMLGTLRKRKTYPQGYKVEELGTFR</sequence>
<reference evidence="2 3" key="1">
    <citation type="submission" date="2015-07" db="EMBL/GenBank/DDBJ databases">
        <authorList>
            <person name="Kim K.M."/>
        </authorList>
    </citation>
    <scope>NUCLEOTIDE SEQUENCE [LARGE SCALE GENOMIC DNA]</scope>
    <source>
        <strain evidence="2 3">KCTC 12363</strain>
    </source>
</reference>
<evidence type="ECO:0000313" key="3">
    <source>
        <dbReference type="Proteomes" id="UP000036520"/>
    </source>
</evidence>
<dbReference type="AlphaFoldDB" id="A0A0H4PIX2"/>
<dbReference type="Proteomes" id="UP000036520">
    <property type="component" value="Chromosome"/>
</dbReference>
<dbReference type="PANTHER" id="PTHR36124:SF1">
    <property type="entry name" value="ER-BOUND OXYGENASE MPAB_MPAB'_RUBBER OXYGENASE CATALYTIC DOMAIN-CONTAINING PROTEIN"/>
    <property type="match status" value="1"/>
</dbReference>
<keyword evidence="3" id="KW-1185">Reference proteome</keyword>
<protein>
    <recommendedName>
        <fullName evidence="1">ER-bound oxygenase mpaB/mpaB'/Rubber oxygenase catalytic domain-containing protein</fullName>
    </recommendedName>
</protein>
<dbReference type="KEGG" id="camu:CA2015_4760"/>
<dbReference type="PATRIC" id="fig|320787.5.peg.5209"/>
<accession>A0A0H4PIX2</accession>
<dbReference type="GO" id="GO:0016491">
    <property type="term" value="F:oxidoreductase activity"/>
    <property type="evidence" value="ECO:0007669"/>
    <property type="project" value="InterPro"/>
</dbReference>
<evidence type="ECO:0000313" key="2">
    <source>
        <dbReference type="EMBL" id="AKP54084.1"/>
    </source>
</evidence>
<dbReference type="PANTHER" id="PTHR36124">
    <property type="match status" value="1"/>
</dbReference>
<proteinExistence type="predicted"/>
<dbReference type="Pfam" id="PF09995">
    <property type="entry name" value="MPAB_Lcp_cat"/>
    <property type="match status" value="1"/>
</dbReference>
<dbReference type="InterPro" id="IPR046366">
    <property type="entry name" value="MPAB"/>
</dbReference>
<dbReference type="InterPro" id="IPR018713">
    <property type="entry name" value="MPAB/Lcp_cat_dom"/>
</dbReference>
<feature type="domain" description="ER-bound oxygenase mpaB/mpaB'/Rubber oxygenase catalytic" evidence="1">
    <location>
        <begin position="60"/>
        <end position="229"/>
    </location>
</feature>
<dbReference type="EMBL" id="CP012040">
    <property type="protein sequence ID" value="AKP54084.1"/>
    <property type="molecule type" value="Genomic_DNA"/>
</dbReference>
<dbReference type="RefSeq" id="WP_048644107.1">
    <property type="nucleotide sequence ID" value="NZ_CP012040.1"/>
</dbReference>
<organism evidence="2 3">
    <name type="scientific">Cyclobacterium amurskyense</name>
    <dbReference type="NCBI Taxonomy" id="320787"/>
    <lineage>
        <taxon>Bacteria</taxon>
        <taxon>Pseudomonadati</taxon>
        <taxon>Bacteroidota</taxon>
        <taxon>Cytophagia</taxon>
        <taxon>Cytophagales</taxon>
        <taxon>Cyclobacteriaceae</taxon>
        <taxon>Cyclobacterium</taxon>
    </lineage>
</organism>
<gene>
    <name evidence="2" type="ORF">CA2015_4760</name>
</gene>
<dbReference type="STRING" id="320787.CA2015_4760"/>
<evidence type="ECO:0000259" key="1">
    <source>
        <dbReference type="Pfam" id="PF09995"/>
    </source>
</evidence>